<dbReference type="OMA" id="DVPYIPR"/>
<reference evidence="3" key="1">
    <citation type="journal article" date="2015" name="Genome Announc.">
        <title>Draft genome sequence of the cellulolytic fungus Chaetomium globosum.</title>
        <authorList>
            <person name="Cuomo C.A."/>
            <person name="Untereiner W.A."/>
            <person name="Ma L.-J."/>
            <person name="Grabherr M."/>
            <person name="Birren B.W."/>
        </authorList>
    </citation>
    <scope>NUCLEOTIDE SEQUENCE [LARGE SCALE GENOMIC DNA]</scope>
    <source>
        <strain evidence="3">ATCC 6205 / CBS 148.51 / DSM 1962 / NBRC 6347 / NRRL 1970</strain>
    </source>
</reference>
<feature type="region of interest" description="Disordered" evidence="1">
    <location>
        <begin position="226"/>
        <end position="246"/>
    </location>
</feature>
<dbReference type="Pfam" id="PF08728">
    <property type="entry name" value="CRT10"/>
    <property type="match status" value="2"/>
</dbReference>
<dbReference type="InParanoid" id="Q2HD42"/>
<feature type="compositionally biased region" description="Polar residues" evidence="1">
    <location>
        <begin position="1"/>
        <end position="11"/>
    </location>
</feature>
<dbReference type="InterPro" id="IPR014839">
    <property type="entry name" value="Crt10"/>
</dbReference>
<evidence type="ECO:0000313" key="3">
    <source>
        <dbReference type="Proteomes" id="UP000001056"/>
    </source>
</evidence>
<dbReference type="AlphaFoldDB" id="Q2HD42"/>
<dbReference type="EMBL" id="CH408029">
    <property type="protein sequence ID" value="EAQ93627.1"/>
    <property type="molecule type" value="Genomic_DNA"/>
</dbReference>
<dbReference type="RefSeq" id="XP_001221083.1">
    <property type="nucleotide sequence ID" value="XM_001221082.1"/>
</dbReference>
<dbReference type="VEuPathDB" id="FungiDB:CHGG_01862"/>
<gene>
    <name evidence="2" type="ORF">CHGG_01862</name>
</gene>
<protein>
    <submittedName>
        <fullName evidence="2">Uncharacterized protein</fullName>
    </submittedName>
</protein>
<feature type="compositionally biased region" description="Polar residues" evidence="1">
    <location>
        <begin position="226"/>
        <end position="239"/>
    </location>
</feature>
<evidence type="ECO:0000313" key="2">
    <source>
        <dbReference type="EMBL" id="EAQ93627.1"/>
    </source>
</evidence>
<dbReference type="eggNOG" id="ENOG502S49J">
    <property type="taxonomic scope" value="Eukaryota"/>
</dbReference>
<feature type="region of interest" description="Disordered" evidence="1">
    <location>
        <begin position="1"/>
        <end position="20"/>
    </location>
</feature>
<keyword evidence="3" id="KW-1185">Reference proteome</keyword>
<name>Q2HD42_CHAGB</name>
<evidence type="ECO:0000256" key="1">
    <source>
        <dbReference type="SAM" id="MobiDB-lite"/>
    </source>
</evidence>
<dbReference type="HOGENOM" id="CLU_007263_1_0_1"/>
<feature type="region of interest" description="Disordered" evidence="1">
    <location>
        <begin position="67"/>
        <end position="92"/>
    </location>
</feature>
<dbReference type="OrthoDB" id="5591786at2759"/>
<proteinExistence type="predicted"/>
<dbReference type="GeneID" id="4386391"/>
<sequence>MADAYSSSDTELNPRNRLTDVSETAKRLTKFLGGELYVSPTAFVQTAENRFGSAVLEDLYAFVHGTPEGLSEPIDQEPVNDEEDGDDESEDELFDQAANEWAPHPDIGLETHHAEHGFPRIAVLRNNLTALSQRYNLYFAAYQDRIYVYQPRRTSPQILPPPTLILHPQPSKWARRWPQGMDHRFPHQVNHIIVGNLGDFEIVLLAYDDGDTLAYYTHSIVHHITQSSDRTRSPGASSTSKRRYPKPFFHDNVGESAWGLAVHEKSRLIAVSSNLREVTVFAFALAQRNGSSLRRTEHRPIPAHSLLGVQKDLRSRSREWRIVLPLNPDGGNIPNVSFTDDEMGDAEKVVARDVSGALWFLDIWRLGVPHVRWRDTYGKPRLPNLYNGWGVLVLPYSSFRPTNSSSETLGIPRNRVVVLRRDIRSHRIYLDVHYSTCLDITCSLYYLKGFSPSFETLHQLGQGPFQYSTKHKLYGHGTSQEDEEDEVDDESESELDGEGSSQTTSEHTTITVPNRDLTITNIAHDSSFVEKSYPKAPRFQLAGCIIPNPCELLILDDGPDQRVTFARYCRVLKRVISVIEYATAGDLPRHLARTHGLLRACTGDVAFQPFDLASPYIQFRLLLTEQCHPVPSAQPWDLHPTYAERINMLHHVPELSLVVVGSAMGRVALLTLTKGPRCPGMGNLRYGFRVDYILPHKFEEAASVAGIGGNGRSVQPLCTLIGVAIGPAPRGAGLKLPPPDIDANGNAVSRTYRLMLHYKDHTIIMYDIRRDQEELLVF</sequence>
<feature type="compositionally biased region" description="Acidic residues" evidence="1">
    <location>
        <begin position="74"/>
        <end position="92"/>
    </location>
</feature>
<organism evidence="2 3">
    <name type="scientific">Chaetomium globosum (strain ATCC 6205 / CBS 148.51 / DSM 1962 / NBRC 6347 / NRRL 1970)</name>
    <name type="common">Soil fungus</name>
    <dbReference type="NCBI Taxonomy" id="306901"/>
    <lineage>
        <taxon>Eukaryota</taxon>
        <taxon>Fungi</taxon>
        <taxon>Dikarya</taxon>
        <taxon>Ascomycota</taxon>
        <taxon>Pezizomycotina</taxon>
        <taxon>Sordariomycetes</taxon>
        <taxon>Sordariomycetidae</taxon>
        <taxon>Sordariales</taxon>
        <taxon>Chaetomiaceae</taxon>
        <taxon>Chaetomium</taxon>
    </lineage>
</organism>
<accession>Q2HD42</accession>
<dbReference type="Proteomes" id="UP000001056">
    <property type="component" value="Unassembled WGS sequence"/>
</dbReference>
<feature type="compositionally biased region" description="Acidic residues" evidence="1">
    <location>
        <begin position="480"/>
        <end position="497"/>
    </location>
</feature>
<feature type="region of interest" description="Disordered" evidence="1">
    <location>
        <begin position="471"/>
        <end position="511"/>
    </location>
</feature>